<proteinExistence type="predicted"/>
<keyword evidence="5 7" id="KW-1133">Transmembrane helix</keyword>
<dbReference type="GO" id="GO:0016758">
    <property type="term" value="F:hexosyltransferase activity"/>
    <property type="evidence" value="ECO:0007669"/>
    <property type="project" value="TreeGrafter"/>
</dbReference>
<feature type="transmembrane region" description="Helical" evidence="7">
    <location>
        <begin position="15"/>
        <end position="34"/>
    </location>
</feature>
<feature type="transmembrane region" description="Helical" evidence="7">
    <location>
        <begin position="439"/>
        <end position="460"/>
    </location>
</feature>
<evidence type="ECO:0000256" key="6">
    <source>
        <dbReference type="ARBA" id="ARBA00023136"/>
    </source>
</evidence>
<evidence type="ECO:0000313" key="9">
    <source>
        <dbReference type="EMBL" id="QEC77668.1"/>
    </source>
</evidence>
<dbReference type="RefSeq" id="WP_147055574.1">
    <property type="nucleotide sequence ID" value="NZ_CP042437.1"/>
</dbReference>
<dbReference type="OrthoDB" id="9802773at2"/>
<feature type="transmembrane region" description="Helical" evidence="7">
    <location>
        <begin position="46"/>
        <end position="63"/>
    </location>
</feature>
<dbReference type="AlphaFoldDB" id="A0A5B8W604"/>
<feature type="transmembrane region" description="Helical" evidence="7">
    <location>
        <begin position="394"/>
        <end position="418"/>
    </location>
</feature>
<name>A0A5B8W604_9SPHI</name>
<keyword evidence="4 7" id="KW-0812">Transmembrane</keyword>
<protein>
    <submittedName>
        <fullName evidence="9">Glycosyltransferase</fullName>
    </submittedName>
</protein>
<dbReference type="InterPro" id="IPR001173">
    <property type="entry name" value="Glyco_trans_2-like"/>
</dbReference>
<dbReference type="EMBL" id="CP042437">
    <property type="protein sequence ID" value="QEC77668.1"/>
    <property type="molecule type" value="Genomic_DNA"/>
</dbReference>
<keyword evidence="6 7" id="KW-0472">Membrane</keyword>
<keyword evidence="10" id="KW-1185">Reference proteome</keyword>
<dbReference type="Proteomes" id="UP000321362">
    <property type="component" value="Chromosome"/>
</dbReference>
<dbReference type="CDD" id="cd06421">
    <property type="entry name" value="CESA_CelA_like"/>
    <property type="match status" value="1"/>
</dbReference>
<dbReference type="InterPro" id="IPR017853">
    <property type="entry name" value="GH"/>
</dbReference>
<dbReference type="GO" id="GO:0005886">
    <property type="term" value="C:plasma membrane"/>
    <property type="evidence" value="ECO:0007669"/>
    <property type="project" value="TreeGrafter"/>
</dbReference>
<organism evidence="9 10">
    <name type="scientific">Mucilaginibacter ginsenosidivorax</name>
    <dbReference type="NCBI Taxonomy" id="862126"/>
    <lineage>
        <taxon>Bacteria</taxon>
        <taxon>Pseudomonadati</taxon>
        <taxon>Bacteroidota</taxon>
        <taxon>Sphingobacteriia</taxon>
        <taxon>Sphingobacteriales</taxon>
        <taxon>Sphingobacteriaceae</taxon>
        <taxon>Mucilaginibacter</taxon>
    </lineage>
</organism>
<accession>A0A5B8W604</accession>
<dbReference type="KEGG" id="mgk:FSB76_17605"/>
<evidence type="ECO:0000256" key="5">
    <source>
        <dbReference type="ARBA" id="ARBA00022989"/>
    </source>
</evidence>
<evidence type="ECO:0000256" key="4">
    <source>
        <dbReference type="ARBA" id="ARBA00022692"/>
    </source>
</evidence>
<evidence type="ECO:0000313" key="10">
    <source>
        <dbReference type="Proteomes" id="UP000321362"/>
    </source>
</evidence>
<dbReference type="Pfam" id="PF13632">
    <property type="entry name" value="Glyco_trans_2_3"/>
    <property type="match status" value="1"/>
</dbReference>
<evidence type="ECO:0000256" key="1">
    <source>
        <dbReference type="ARBA" id="ARBA00004141"/>
    </source>
</evidence>
<feature type="transmembrane region" description="Helical" evidence="7">
    <location>
        <begin position="466"/>
        <end position="486"/>
    </location>
</feature>
<feature type="transmembrane region" description="Helical" evidence="7">
    <location>
        <begin position="332"/>
        <end position="352"/>
    </location>
</feature>
<reference evidence="9 10" key="1">
    <citation type="journal article" date="2013" name="J. Microbiol.">
        <title>Mucilaginibacter ginsenosidivorax sp. nov., with ginsenoside converting activity isolated from sediment.</title>
        <authorList>
            <person name="Kim J.K."/>
            <person name="Choi T.E."/>
            <person name="Liu Q.M."/>
            <person name="Park H.Y."/>
            <person name="Yi T.H."/>
            <person name="Yoon M.H."/>
            <person name="Kim S.C."/>
            <person name="Im W.T."/>
        </authorList>
    </citation>
    <scope>NUCLEOTIDE SEQUENCE [LARGE SCALE GENOMIC DNA]</scope>
    <source>
        <strain evidence="9 10">KHI28</strain>
    </source>
</reference>
<evidence type="ECO:0000256" key="7">
    <source>
        <dbReference type="SAM" id="Phobius"/>
    </source>
</evidence>
<dbReference type="Gene3D" id="3.20.20.80">
    <property type="entry name" value="Glycosidases"/>
    <property type="match status" value="1"/>
</dbReference>
<gene>
    <name evidence="9" type="ORF">FSB76_17605</name>
</gene>
<dbReference type="PANTHER" id="PTHR43867:SF2">
    <property type="entry name" value="CELLULOSE SYNTHASE CATALYTIC SUBUNIT A [UDP-FORMING]"/>
    <property type="match status" value="1"/>
</dbReference>
<evidence type="ECO:0000256" key="3">
    <source>
        <dbReference type="ARBA" id="ARBA00022679"/>
    </source>
</evidence>
<evidence type="ECO:0000256" key="2">
    <source>
        <dbReference type="ARBA" id="ARBA00022676"/>
    </source>
</evidence>
<feature type="transmembrane region" description="Helical" evidence="7">
    <location>
        <begin position="364"/>
        <end position="382"/>
    </location>
</feature>
<dbReference type="InterPro" id="IPR050321">
    <property type="entry name" value="Glycosyltr_2/OpgH_subfam"/>
</dbReference>
<dbReference type="SUPFAM" id="SSF53448">
    <property type="entry name" value="Nucleotide-diphospho-sugar transferases"/>
    <property type="match status" value="1"/>
</dbReference>
<feature type="domain" description="Glycosyltransferase 2-like" evidence="8">
    <location>
        <begin position="165"/>
        <end position="343"/>
    </location>
</feature>
<evidence type="ECO:0000259" key="8">
    <source>
        <dbReference type="Pfam" id="PF13632"/>
    </source>
</evidence>
<keyword evidence="3 9" id="KW-0808">Transferase</keyword>
<sequence>MKSNSIKPPSKKQLLNLRLMIVIGLVCMFFFMHSLLRTSVVGYKPLYWMLIVTFVYTFFKVIYEWYHYWSISVPATPPVTRQYTVDVFTTFCAGEPYEMILETLTAIQNITYPHETYLCDEANDPYLKEVCGQLGVHHITRVKKTDAKAGNINNALAQSSGELCVVLDPDHVPFPEFLDPIVSHFDNPEIGYVQVVQAYYNQRIGWIAKGAAQQTYHFYGPMMMCMNSYGTVQAIGANCTFRRTALESIGGHAAGLAEDMHTAMQLHAKQWKSVYVPQVLARGLVPATLSAYYKQQIKWSRGVFELLVTSYVKLFTKFTWRQKIHYGLLPFFYLSGFIFLINFSIPVLSLFMNVYPLKMDFSDFLVISVPFITSVILIRHFVQEWVMEDNERGFHAVGGLLLIGTWWIFILGFIYTIIRKNVPYIPTPKDVKDEKNLKNNLPNIAVLVISLSAIACGLYSDWSPFTLFMSAIALLNCLFMVFMLIASSELKLQMFLGNHNTMFNIVSNVKTGKKHFWLLRRRVYTGVRKVNLILTVFVICISVYVSREDTDNGADVGNAGNYSVLHNGENSIIKPGSADTAGLWKIINQQQLYAPAARPALLPADSNKTVTDRLTQLKNILLNPHIFPAVKGVIYPKGHYWYKNISPLTKKIIVADFKEMRAAGVNTIKIYGPNIYDHSTFEAAAQQGLKIHYSFWIPDAQNFIDEADNLDDVAKLILKTINKNKTNADITAWNLGNSSYQQLSSFYHTPQLFYAQYHYIRWLKQLVNDIKLADPTRPLTFDVLPVPALATTLNLLHAQIPAIDAFGLIIKDKPSLKYITTDITAPYFISNANPISLKNAAWPRGGIFYASWQDQQSGPVTTFDGLKDVWGRNKPYLHQISMAWHGTIPDNNLPPVRILKPALTTNPGASLPYSALIYAYNKWNVAAYLKTNLRFEWYLVKIDAMGSAINMSKIGDGPTIYVNIPPGSNSYRLYMVAVNGNNANNDYVTLNTPLKN</sequence>
<dbReference type="Gene3D" id="3.90.550.10">
    <property type="entry name" value="Spore Coat Polysaccharide Biosynthesis Protein SpsA, Chain A"/>
    <property type="match status" value="1"/>
</dbReference>
<keyword evidence="2" id="KW-0328">Glycosyltransferase</keyword>
<dbReference type="PANTHER" id="PTHR43867">
    <property type="entry name" value="CELLULOSE SYNTHASE CATALYTIC SUBUNIT A [UDP-FORMING]"/>
    <property type="match status" value="1"/>
</dbReference>
<comment type="subcellular location">
    <subcellularLocation>
        <location evidence="1">Membrane</location>
        <topology evidence="1">Multi-pass membrane protein</topology>
    </subcellularLocation>
</comment>
<dbReference type="SUPFAM" id="SSF51445">
    <property type="entry name" value="(Trans)glycosidases"/>
    <property type="match status" value="1"/>
</dbReference>
<dbReference type="InterPro" id="IPR029044">
    <property type="entry name" value="Nucleotide-diphossugar_trans"/>
</dbReference>